<keyword evidence="1" id="KW-0472">Membrane</keyword>
<evidence type="ECO:0000313" key="3">
    <source>
        <dbReference type="Proteomes" id="UP000578569"/>
    </source>
</evidence>
<keyword evidence="1" id="KW-1133">Transmembrane helix</keyword>
<evidence type="ECO:0008006" key="4">
    <source>
        <dbReference type="Google" id="ProtNLM"/>
    </source>
</evidence>
<feature type="transmembrane region" description="Helical" evidence="1">
    <location>
        <begin position="50"/>
        <end position="69"/>
    </location>
</feature>
<comment type="caution">
    <text evidence="2">The sequence shown here is derived from an EMBL/GenBank/DDBJ whole genome shotgun (WGS) entry which is preliminary data.</text>
</comment>
<organism evidence="2 3">
    <name type="scientific">Sphingomicrobium lutaoense</name>
    <dbReference type="NCBI Taxonomy" id="515949"/>
    <lineage>
        <taxon>Bacteria</taxon>
        <taxon>Pseudomonadati</taxon>
        <taxon>Pseudomonadota</taxon>
        <taxon>Alphaproteobacteria</taxon>
        <taxon>Sphingomonadales</taxon>
        <taxon>Sphingomonadaceae</taxon>
        <taxon>Sphingomicrobium</taxon>
    </lineage>
</organism>
<dbReference type="EMBL" id="JACICF010000001">
    <property type="protein sequence ID" value="MBB3764509.1"/>
    <property type="molecule type" value="Genomic_DNA"/>
</dbReference>
<keyword evidence="3" id="KW-1185">Reference proteome</keyword>
<protein>
    <recommendedName>
        <fullName evidence="4">DUF1761 domain-containing protein</fullName>
    </recommendedName>
</protein>
<name>A0A839YZF6_9SPHN</name>
<evidence type="ECO:0000313" key="2">
    <source>
        <dbReference type="EMBL" id="MBB3764509.1"/>
    </source>
</evidence>
<dbReference type="AlphaFoldDB" id="A0A839YZF6"/>
<accession>A0A839YZF6</accession>
<dbReference type="Pfam" id="PF08570">
    <property type="entry name" value="DUF1761"/>
    <property type="match status" value="1"/>
</dbReference>
<keyword evidence="1" id="KW-0812">Transmembrane</keyword>
<evidence type="ECO:0000256" key="1">
    <source>
        <dbReference type="SAM" id="Phobius"/>
    </source>
</evidence>
<dbReference type="Proteomes" id="UP000578569">
    <property type="component" value="Unassembled WGS sequence"/>
</dbReference>
<dbReference type="RefSeq" id="WP_183933761.1">
    <property type="nucleotide sequence ID" value="NZ_JACICF010000001.1"/>
</dbReference>
<gene>
    <name evidence="2" type="ORF">FHS50_001532</name>
</gene>
<proteinExistence type="predicted"/>
<sequence>MDINWIAVLVAAVSAFVLGGIWYGPIFGKTWMGLVGVTEESMKEANMGKIYGTAFLLNLVAVAAFAMFLGDVDPATGAMYGFVAGLGWVATSFGISYLFEGRPLGLWLVNGGYHTLQFTLFGLILGLF</sequence>
<dbReference type="InterPro" id="IPR013879">
    <property type="entry name" value="DUF1761"/>
</dbReference>
<feature type="transmembrane region" description="Helical" evidence="1">
    <location>
        <begin position="106"/>
        <end position="127"/>
    </location>
</feature>
<feature type="transmembrane region" description="Helical" evidence="1">
    <location>
        <begin position="6"/>
        <end position="24"/>
    </location>
</feature>
<feature type="transmembrane region" description="Helical" evidence="1">
    <location>
        <begin position="75"/>
        <end position="99"/>
    </location>
</feature>
<reference evidence="2 3" key="1">
    <citation type="submission" date="2020-08" db="EMBL/GenBank/DDBJ databases">
        <title>Genomic Encyclopedia of Type Strains, Phase IV (KMG-IV): sequencing the most valuable type-strain genomes for metagenomic binning, comparative biology and taxonomic classification.</title>
        <authorList>
            <person name="Goeker M."/>
        </authorList>
    </citation>
    <scope>NUCLEOTIDE SEQUENCE [LARGE SCALE GENOMIC DNA]</scope>
    <source>
        <strain evidence="2 3">DSM 24194</strain>
    </source>
</reference>